<comment type="caution">
    <text evidence="1">The sequence shown here is derived from an EMBL/GenBank/DDBJ whole genome shotgun (WGS) entry which is preliminary data.</text>
</comment>
<dbReference type="InterPro" id="IPR000048">
    <property type="entry name" value="IQ_motif_EF-hand-BS"/>
</dbReference>
<organism evidence="1 2">
    <name type="scientific">Zingiber officinale</name>
    <name type="common">Ginger</name>
    <name type="synonym">Amomum zingiber</name>
    <dbReference type="NCBI Taxonomy" id="94328"/>
    <lineage>
        <taxon>Eukaryota</taxon>
        <taxon>Viridiplantae</taxon>
        <taxon>Streptophyta</taxon>
        <taxon>Embryophyta</taxon>
        <taxon>Tracheophyta</taxon>
        <taxon>Spermatophyta</taxon>
        <taxon>Magnoliopsida</taxon>
        <taxon>Liliopsida</taxon>
        <taxon>Zingiberales</taxon>
        <taxon>Zingiberaceae</taxon>
        <taxon>Zingiber</taxon>
    </lineage>
</organism>
<proteinExistence type="predicted"/>
<dbReference type="EMBL" id="JACMSC010000017">
    <property type="protein sequence ID" value="KAG6479747.1"/>
    <property type="molecule type" value="Genomic_DNA"/>
</dbReference>
<protein>
    <submittedName>
        <fullName evidence="1">Uncharacterized protein</fullName>
    </submittedName>
</protein>
<gene>
    <name evidence="1" type="ORF">ZIOFF_063219</name>
</gene>
<sequence>MQSPSTVHCGRGMQRPLFLVADPRSAPDCYPESAPTADLPPPPNVSLLRWEKLKEGSTPTRRDCRWTPRKIDAIVFDERFIAQDPLACRNDSEEEESMSEDEEFVVVAAEEATCNSQPNTYLQKDPHLELAGQETKVEAMEEVVEMPEDSARMTVELGMIPFFFSNHPGSAAARRRSSRKGKQRPLFYVTDPWIVYDCYTCQTDQPLESVPTTRPSFVAIPVYFLLPDAAAKPTGPIRPETSKSGAAAIAIQRVFRGHLVRKNIELVSQVAFDLGEIEGRIHLNEARLRVNPKERLRMNERCRS</sequence>
<evidence type="ECO:0000313" key="2">
    <source>
        <dbReference type="Proteomes" id="UP000734854"/>
    </source>
</evidence>
<reference evidence="1 2" key="1">
    <citation type="submission" date="2020-08" db="EMBL/GenBank/DDBJ databases">
        <title>Plant Genome Project.</title>
        <authorList>
            <person name="Zhang R.-G."/>
        </authorList>
    </citation>
    <scope>NUCLEOTIDE SEQUENCE [LARGE SCALE GENOMIC DNA]</scope>
    <source>
        <tissue evidence="1">Rhizome</tissue>
    </source>
</reference>
<dbReference type="AlphaFoldDB" id="A0A8J5F696"/>
<evidence type="ECO:0000313" key="1">
    <source>
        <dbReference type="EMBL" id="KAG6479747.1"/>
    </source>
</evidence>
<accession>A0A8J5F696</accession>
<dbReference type="PROSITE" id="PS50096">
    <property type="entry name" value="IQ"/>
    <property type="match status" value="1"/>
</dbReference>
<dbReference type="CDD" id="cd23767">
    <property type="entry name" value="IQCD"/>
    <property type="match status" value="1"/>
</dbReference>
<name>A0A8J5F696_ZINOF</name>
<dbReference type="Pfam" id="PF00612">
    <property type="entry name" value="IQ"/>
    <property type="match status" value="1"/>
</dbReference>
<keyword evidence="2" id="KW-1185">Reference proteome</keyword>
<dbReference type="Proteomes" id="UP000734854">
    <property type="component" value="Unassembled WGS sequence"/>
</dbReference>